<feature type="non-terminal residue" evidence="2">
    <location>
        <position position="60"/>
    </location>
</feature>
<evidence type="ECO:0000313" key="2">
    <source>
        <dbReference type="EMBL" id="KAG0141723.1"/>
    </source>
</evidence>
<accession>A0A9P6NCX9</accession>
<protein>
    <submittedName>
        <fullName evidence="2">Uncharacterized protein</fullName>
    </submittedName>
</protein>
<feature type="region of interest" description="Disordered" evidence="1">
    <location>
        <begin position="1"/>
        <end position="60"/>
    </location>
</feature>
<dbReference type="Proteomes" id="UP000886653">
    <property type="component" value="Unassembled WGS sequence"/>
</dbReference>
<reference evidence="2" key="1">
    <citation type="submission" date="2013-11" db="EMBL/GenBank/DDBJ databases">
        <title>Genome sequence of the fusiform rust pathogen reveals effectors for host alternation and coevolution with pine.</title>
        <authorList>
            <consortium name="DOE Joint Genome Institute"/>
            <person name="Smith K."/>
            <person name="Pendleton A."/>
            <person name="Kubisiak T."/>
            <person name="Anderson C."/>
            <person name="Salamov A."/>
            <person name="Aerts A."/>
            <person name="Riley R."/>
            <person name="Clum A."/>
            <person name="Lindquist E."/>
            <person name="Ence D."/>
            <person name="Campbell M."/>
            <person name="Kronenberg Z."/>
            <person name="Feau N."/>
            <person name="Dhillon B."/>
            <person name="Hamelin R."/>
            <person name="Burleigh J."/>
            <person name="Smith J."/>
            <person name="Yandell M."/>
            <person name="Nelson C."/>
            <person name="Grigoriev I."/>
            <person name="Davis J."/>
        </authorList>
    </citation>
    <scope>NUCLEOTIDE SEQUENCE</scope>
    <source>
        <strain evidence="2">G11</strain>
    </source>
</reference>
<feature type="compositionally biased region" description="Polar residues" evidence="1">
    <location>
        <begin position="7"/>
        <end position="25"/>
    </location>
</feature>
<organism evidence="2 3">
    <name type="scientific">Cronartium quercuum f. sp. fusiforme G11</name>
    <dbReference type="NCBI Taxonomy" id="708437"/>
    <lineage>
        <taxon>Eukaryota</taxon>
        <taxon>Fungi</taxon>
        <taxon>Dikarya</taxon>
        <taxon>Basidiomycota</taxon>
        <taxon>Pucciniomycotina</taxon>
        <taxon>Pucciniomycetes</taxon>
        <taxon>Pucciniales</taxon>
        <taxon>Coleosporiaceae</taxon>
        <taxon>Cronartium</taxon>
    </lineage>
</organism>
<sequence length="60" mass="6586">MRRRLIPSTSTHLRSPSKGTSSSVFTPPVLLVRSKQSEQTRLVVAHPSSCNGDELPTLKL</sequence>
<dbReference type="EMBL" id="MU167374">
    <property type="protein sequence ID" value="KAG0141723.1"/>
    <property type="molecule type" value="Genomic_DNA"/>
</dbReference>
<evidence type="ECO:0000256" key="1">
    <source>
        <dbReference type="SAM" id="MobiDB-lite"/>
    </source>
</evidence>
<dbReference type="AlphaFoldDB" id="A0A9P6NCX9"/>
<name>A0A9P6NCX9_9BASI</name>
<evidence type="ECO:0000313" key="3">
    <source>
        <dbReference type="Proteomes" id="UP000886653"/>
    </source>
</evidence>
<gene>
    <name evidence="2" type="ORF">CROQUDRAFT_663456</name>
</gene>
<comment type="caution">
    <text evidence="2">The sequence shown here is derived from an EMBL/GenBank/DDBJ whole genome shotgun (WGS) entry which is preliminary data.</text>
</comment>
<keyword evidence="3" id="KW-1185">Reference proteome</keyword>
<proteinExistence type="predicted"/>